<gene>
    <name evidence="1" type="ORF">PAPOLLO_LOCUS8875</name>
</gene>
<protein>
    <submittedName>
        <fullName evidence="1">(apollo) hypothetical protein</fullName>
    </submittedName>
</protein>
<dbReference type="AlphaFoldDB" id="A0A8S3WQ01"/>
<dbReference type="Proteomes" id="UP000691718">
    <property type="component" value="Unassembled WGS sequence"/>
</dbReference>
<sequence>MIDGTAKGILQTIKGSFSKHEIPLDHVFGLTSDTMNVSTKQPKLTFKKESTDNKKKDEARVALFTAMRTSIRTVDHLGEVINYSHEKEINKMQMH</sequence>
<evidence type="ECO:0000313" key="1">
    <source>
        <dbReference type="EMBL" id="CAG4974119.1"/>
    </source>
</evidence>
<keyword evidence="2" id="KW-1185">Reference proteome</keyword>
<evidence type="ECO:0000313" key="2">
    <source>
        <dbReference type="Proteomes" id="UP000691718"/>
    </source>
</evidence>
<dbReference type="OrthoDB" id="7219011at2759"/>
<name>A0A8S3WQ01_PARAO</name>
<accession>A0A8S3WQ01</accession>
<dbReference type="EMBL" id="CAJQZP010000643">
    <property type="protein sequence ID" value="CAG4974119.1"/>
    <property type="molecule type" value="Genomic_DNA"/>
</dbReference>
<organism evidence="1 2">
    <name type="scientific">Parnassius apollo</name>
    <name type="common">Apollo butterfly</name>
    <name type="synonym">Papilio apollo</name>
    <dbReference type="NCBI Taxonomy" id="110799"/>
    <lineage>
        <taxon>Eukaryota</taxon>
        <taxon>Metazoa</taxon>
        <taxon>Ecdysozoa</taxon>
        <taxon>Arthropoda</taxon>
        <taxon>Hexapoda</taxon>
        <taxon>Insecta</taxon>
        <taxon>Pterygota</taxon>
        <taxon>Neoptera</taxon>
        <taxon>Endopterygota</taxon>
        <taxon>Lepidoptera</taxon>
        <taxon>Glossata</taxon>
        <taxon>Ditrysia</taxon>
        <taxon>Papilionoidea</taxon>
        <taxon>Papilionidae</taxon>
        <taxon>Parnassiinae</taxon>
        <taxon>Parnassini</taxon>
        <taxon>Parnassius</taxon>
        <taxon>Parnassius</taxon>
    </lineage>
</organism>
<comment type="caution">
    <text evidence="1">The sequence shown here is derived from an EMBL/GenBank/DDBJ whole genome shotgun (WGS) entry which is preliminary data.</text>
</comment>
<proteinExistence type="predicted"/>
<reference evidence="1" key="1">
    <citation type="submission" date="2021-04" db="EMBL/GenBank/DDBJ databases">
        <authorList>
            <person name="Tunstrom K."/>
        </authorList>
    </citation>
    <scope>NUCLEOTIDE SEQUENCE</scope>
</reference>